<name>S4PDV3_9NEOP</name>
<proteinExistence type="predicted"/>
<accession>S4PDV3</accession>
<reference evidence="1" key="1">
    <citation type="journal article" date="2013" name="BMC Genomics">
        <title>Unscrambling butterfly oogenesis.</title>
        <authorList>
            <person name="Carter J.M."/>
            <person name="Baker S.C."/>
            <person name="Pink R."/>
            <person name="Carter D.R."/>
            <person name="Collins A."/>
            <person name="Tomlin J."/>
            <person name="Gibbs M."/>
            <person name="Breuker C.J."/>
        </authorList>
    </citation>
    <scope>NUCLEOTIDE SEQUENCE</scope>
    <source>
        <tissue evidence="1">Ovary</tissue>
    </source>
</reference>
<evidence type="ECO:0000313" key="1">
    <source>
        <dbReference type="EMBL" id="JAA85220.1"/>
    </source>
</evidence>
<protein>
    <submittedName>
        <fullName evidence="1">Uncharacterized protein</fullName>
    </submittedName>
</protein>
<reference evidence="1" key="2">
    <citation type="submission" date="2013-05" db="EMBL/GenBank/DDBJ databases">
        <authorList>
            <person name="Carter J.-M."/>
            <person name="Baker S.C."/>
            <person name="Pink R."/>
            <person name="Carter D.R.F."/>
            <person name="Collins A."/>
            <person name="Tomlin J."/>
            <person name="Gibbs M."/>
            <person name="Breuker C.J."/>
        </authorList>
    </citation>
    <scope>NUCLEOTIDE SEQUENCE</scope>
    <source>
        <tissue evidence="1">Ovary</tissue>
    </source>
</reference>
<dbReference type="EMBL" id="GAIX01007340">
    <property type="protein sequence ID" value="JAA85220.1"/>
    <property type="molecule type" value="Transcribed_RNA"/>
</dbReference>
<dbReference type="AlphaFoldDB" id="S4PDV3"/>
<sequence>MLYSTSVRFSAHKIFKLYNCSLVNKLTTGNPSVDQKRPIYLNSIFRIFLLGSLPLLPEGFKGKSRFE</sequence>
<organism evidence="1">
    <name type="scientific">Pararge aegeria</name>
    <name type="common">speckled wood butterfly</name>
    <dbReference type="NCBI Taxonomy" id="116150"/>
    <lineage>
        <taxon>Eukaryota</taxon>
        <taxon>Metazoa</taxon>
        <taxon>Ecdysozoa</taxon>
        <taxon>Arthropoda</taxon>
        <taxon>Hexapoda</taxon>
        <taxon>Insecta</taxon>
        <taxon>Pterygota</taxon>
        <taxon>Neoptera</taxon>
        <taxon>Endopterygota</taxon>
        <taxon>Lepidoptera</taxon>
        <taxon>Glossata</taxon>
        <taxon>Ditrysia</taxon>
        <taxon>Papilionoidea</taxon>
        <taxon>Nymphalidae</taxon>
        <taxon>Satyrinae</taxon>
        <taxon>Satyrini</taxon>
        <taxon>Parargina</taxon>
        <taxon>Pararge</taxon>
    </lineage>
</organism>